<protein>
    <submittedName>
        <fullName evidence="2">Uncharacterized protein</fullName>
    </submittedName>
</protein>
<organism evidence="2 3">
    <name type="scientific">Pseudomonas duriflava</name>
    <dbReference type="NCBI Taxonomy" id="459528"/>
    <lineage>
        <taxon>Bacteria</taxon>
        <taxon>Pseudomonadati</taxon>
        <taxon>Pseudomonadota</taxon>
        <taxon>Gammaproteobacteria</taxon>
        <taxon>Pseudomonadales</taxon>
        <taxon>Pseudomonadaceae</taxon>
        <taxon>Pseudomonas</taxon>
    </lineage>
</organism>
<dbReference type="RefSeq" id="WP_145143433.1">
    <property type="nucleotide sequence ID" value="NZ_VLKY01000010.1"/>
</dbReference>
<dbReference type="AlphaFoldDB" id="A0A562Q7J6"/>
<feature type="region of interest" description="Disordered" evidence="1">
    <location>
        <begin position="24"/>
        <end position="68"/>
    </location>
</feature>
<accession>A0A562Q7J6</accession>
<gene>
    <name evidence="2" type="ORF">IQ22_03089</name>
</gene>
<evidence type="ECO:0000256" key="1">
    <source>
        <dbReference type="SAM" id="MobiDB-lite"/>
    </source>
</evidence>
<sequence>MQNSLAYVVLLAGVLGLAACEKTTENNEQGDKPTNEQAQGAVTASPDQKGEQELAPAARASDQNKPQQ</sequence>
<reference evidence="2 3" key="1">
    <citation type="journal article" date="2015" name="Stand. Genomic Sci.">
        <title>Genomic Encyclopedia of Bacterial and Archaeal Type Strains, Phase III: the genomes of soil and plant-associated and newly described type strains.</title>
        <authorList>
            <person name="Whitman W.B."/>
            <person name="Woyke T."/>
            <person name="Klenk H.P."/>
            <person name="Zhou Y."/>
            <person name="Lilburn T.G."/>
            <person name="Beck B.J."/>
            <person name="De Vos P."/>
            <person name="Vandamme P."/>
            <person name="Eisen J.A."/>
            <person name="Garrity G."/>
            <person name="Hugenholtz P."/>
            <person name="Kyrpides N.C."/>
        </authorList>
    </citation>
    <scope>NUCLEOTIDE SEQUENCE [LARGE SCALE GENOMIC DNA]</scope>
    <source>
        <strain evidence="2 3">CGMCC 1.6858</strain>
    </source>
</reference>
<name>A0A562Q7J6_9PSED</name>
<keyword evidence="3" id="KW-1185">Reference proteome</keyword>
<proteinExistence type="predicted"/>
<comment type="caution">
    <text evidence="2">The sequence shown here is derived from an EMBL/GenBank/DDBJ whole genome shotgun (WGS) entry which is preliminary data.</text>
</comment>
<evidence type="ECO:0000313" key="3">
    <source>
        <dbReference type="Proteomes" id="UP000316905"/>
    </source>
</evidence>
<feature type="compositionally biased region" description="Basic and acidic residues" evidence="1">
    <location>
        <begin position="24"/>
        <end position="34"/>
    </location>
</feature>
<dbReference type="Proteomes" id="UP000316905">
    <property type="component" value="Unassembled WGS sequence"/>
</dbReference>
<evidence type="ECO:0000313" key="2">
    <source>
        <dbReference type="EMBL" id="TWI52713.1"/>
    </source>
</evidence>
<dbReference type="EMBL" id="VLKY01000010">
    <property type="protein sequence ID" value="TWI52713.1"/>
    <property type="molecule type" value="Genomic_DNA"/>
</dbReference>
<feature type="compositionally biased region" description="Polar residues" evidence="1">
    <location>
        <begin position="35"/>
        <end position="46"/>
    </location>
</feature>